<dbReference type="PANTHER" id="PTHR36361">
    <property type="entry name" value="PROTEIN APEM9"/>
    <property type="match status" value="1"/>
</dbReference>
<organism evidence="3 4">
    <name type="scientific">Punica granatum</name>
    <name type="common">Pomegranate</name>
    <dbReference type="NCBI Taxonomy" id="22663"/>
    <lineage>
        <taxon>Eukaryota</taxon>
        <taxon>Viridiplantae</taxon>
        <taxon>Streptophyta</taxon>
        <taxon>Embryophyta</taxon>
        <taxon>Tracheophyta</taxon>
        <taxon>Spermatophyta</taxon>
        <taxon>Magnoliopsida</taxon>
        <taxon>eudicotyledons</taxon>
        <taxon>Gunneridae</taxon>
        <taxon>Pentapetalae</taxon>
        <taxon>rosids</taxon>
        <taxon>malvids</taxon>
        <taxon>Myrtales</taxon>
        <taxon>Lythraceae</taxon>
        <taxon>Punica</taxon>
    </lineage>
</organism>
<keyword evidence="3" id="KW-1185">Reference proteome</keyword>
<keyword evidence="2" id="KW-0812">Transmembrane</keyword>
<evidence type="ECO:0000256" key="2">
    <source>
        <dbReference type="SAM" id="Phobius"/>
    </source>
</evidence>
<evidence type="ECO:0000256" key="1">
    <source>
        <dbReference type="SAM" id="MobiDB-lite"/>
    </source>
</evidence>
<name>A0A6P8BSQ2_PUNGR</name>
<reference evidence="4" key="2">
    <citation type="submission" date="2025-08" db="UniProtKB">
        <authorList>
            <consortium name="RefSeq"/>
        </authorList>
    </citation>
    <scope>IDENTIFICATION</scope>
    <source>
        <tissue evidence="4">Leaf</tissue>
    </source>
</reference>
<proteinExistence type="predicted"/>
<dbReference type="AlphaFoldDB" id="A0A6P8BSQ2"/>
<gene>
    <name evidence="4" type="primary">LOC116188177</name>
</gene>
<dbReference type="GO" id="GO:0015919">
    <property type="term" value="P:peroxisomal membrane transport"/>
    <property type="evidence" value="ECO:0007669"/>
    <property type="project" value="InterPro"/>
</dbReference>
<sequence>MALEVGTTETTQPQKEEAKIDSSSASEMVEITPIEAEASIWEDIERCESYLVCSMYEDAASSASSVLKRLRRRSSDGGADGEFHEMVVSAGMVLVQSLKELGRTSDILNQLRTLFGCVAAMPVEVFLTGVCFQISEGSTGVGEILEEFLGNWNYVDAGYYTPVDKEENSNCKHFVLTLDKYLEVAEIYVLTVLGRILNDGDLATSWVEKAALPEEKRQELLRKLHSLYSVKATNSELSSSENMLDENEALLKEEILPKGFLNSIDARSIPIGESDKKKAILKLYGKTETGFWWFRTIGLKIGNTRMVISNGKILLGCLILLACFVLRRKGANLKRSILAGKFCVWMDINDRPGQGWYPPFYFFFHPICWQWVSQAGSTSLRFIKKQAVSIKNALLDFWKLAFSYQVNPLAAVQPLAAPGAAIPAGR</sequence>
<accession>A0A6P8BSQ2</accession>
<feature type="region of interest" description="Disordered" evidence="1">
    <location>
        <begin position="1"/>
        <end position="26"/>
    </location>
</feature>
<keyword evidence="2" id="KW-1133">Transmembrane helix</keyword>
<protein>
    <submittedName>
        <fullName evidence="4">Protein APEM9 isoform X1</fullName>
    </submittedName>
</protein>
<dbReference type="PANTHER" id="PTHR36361:SF1">
    <property type="entry name" value="PROTEIN APEM9"/>
    <property type="match status" value="1"/>
</dbReference>
<dbReference type="Proteomes" id="UP000515151">
    <property type="component" value="Chromosome 8"/>
</dbReference>
<dbReference type="OrthoDB" id="1919407at2759"/>
<dbReference type="RefSeq" id="XP_031373215.1">
    <property type="nucleotide sequence ID" value="XM_031517355.1"/>
</dbReference>
<reference evidence="3" key="1">
    <citation type="journal article" date="2020" name="Plant Biotechnol. J.">
        <title>The pomegranate (Punica granatum L.) draft genome dissects genetic divergence between soft- and hard-seeded cultivars.</title>
        <authorList>
            <person name="Luo X."/>
            <person name="Li H."/>
            <person name="Wu Z."/>
            <person name="Yao W."/>
            <person name="Zhao P."/>
            <person name="Cao D."/>
            <person name="Yu H."/>
            <person name="Li K."/>
            <person name="Poudel K."/>
            <person name="Zhao D."/>
            <person name="Zhang F."/>
            <person name="Xia X."/>
            <person name="Chen L."/>
            <person name="Wang Q."/>
            <person name="Jing D."/>
            <person name="Cao S."/>
        </authorList>
    </citation>
    <scope>NUCLEOTIDE SEQUENCE [LARGE SCALE GENOMIC DNA]</scope>
    <source>
        <strain evidence="3">cv. Tunisia</strain>
    </source>
</reference>
<evidence type="ECO:0000313" key="4">
    <source>
        <dbReference type="RefSeq" id="XP_031373215.1"/>
    </source>
</evidence>
<evidence type="ECO:0000313" key="3">
    <source>
        <dbReference type="Proteomes" id="UP000515151"/>
    </source>
</evidence>
<dbReference type="GeneID" id="116188177"/>
<dbReference type="InterPro" id="IPR034571">
    <property type="entry name" value="APEM9"/>
</dbReference>
<feature type="transmembrane region" description="Helical" evidence="2">
    <location>
        <begin position="306"/>
        <end position="326"/>
    </location>
</feature>
<keyword evidence="2" id="KW-0472">Membrane</keyword>